<name>A0ABZ0TLP8_9SPHI</name>
<proteinExistence type="predicted"/>
<accession>A0ABZ0TLP8</accession>
<sequence length="85" mass="9114">MAANKRLGKFMGRFPIRYLKNETGLKLAKGTAIGATIVLNGGLGAGEVEGNFLINGVVRKAHFVEGHAENIAAKHRSTLLIEQVK</sequence>
<evidence type="ECO:0000313" key="2">
    <source>
        <dbReference type="Proteomes" id="UP001324380"/>
    </source>
</evidence>
<dbReference type="EMBL" id="CP139558">
    <property type="protein sequence ID" value="WPU92465.1"/>
    <property type="molecule type" value="Genomic_DNA"/>
</dbReference>
<dbReference type="Proteomes" id="UP001324380">
    <property type="component" value="Chromosome"/>
</dbReference>
<protein>
    <submittedName>
        <fullName evidence="1">Uncharacterized protein</fullName>
    </submittedName>
</protein>
<organism evidence="1 2">
    <name type="scientific">Mucilaginibacter sabulilitoris</name>
    <dbReference type="NCBI Taxonomy" id="1173583"/>
    <lineage>
        <taxon>Bacteria</taxon>
        <taxon>Pseudomonadati</taxon>
        <taxon>Bacteroidota</taxon>
        <taxon>Sphingobacteriia</taxon>
        <taxon>Sphingobacteriales</taxon>
        <taxon>Sphingobacteriaceae</taxon>
        <taxon>Mucilaginibacter</taxon>
    </lineage>
</organism>
<keyword evidence="2" id="KW-1185">Reference proteome</keyword>
<gene>
    <name evidence="1" type="ORF">SNE25_24360</name>
</gene>
<evidence type="ECO:0000313" key="1">
    <source>
        <dbReference type="EMBL" id="WPU92465.1"/>
    </source>
</evidence>
<reference evidence="1 2" key="1">
    <citation type="submission" date="2023-11" db="EMBL/GenBank/DDBJ databases">
        <title>Analysis of the Genomes of Mucilaginibacter gossypii cycad 4 and M. sabulilitoris SNA2: microbes with the potential for plant growth promotion.</title>
        <authorList>
            <person name="Hirsch A.M."/>
            <person name="Humm E."/>
            <person name="Rubbi M."/>
            <person name="Del Vecchio G."/>
            <person name="Ha S.M."/>
            <person name="Pellegrini M."/>
            <person name="Gunsalus R.P."/>
        </authorList>
    </citation>
    <scope>NUCLEOTIDE SEQUENCE [LARGE SCALE GENOMIC DNA]</scope>
    <source>
        <strain evidence="1 2">SNA2</strain>
    </source>
</reference>